<evidence type="ECO:0000313" key="3">
    <source>
        <dbReference type="Proteomes" id="UP000605676"/>
    </source>
</evidence>
<dbReference type="PANTHER" id="PTHR42852">
    <property type="entry name" value="THIOL:DISULFIDE INTERCHANGE PROTEIN DSBE"/>
    <property type="match status" value="1"/>
</dbReference>
<dbReference type="CDD" id="cd02966">
    <property type="entry name" value="TlpA_like_family"/>
    <property type="match status" value="1"/>
</dbReference>
<dbReference type="InterPro" id="IPR000866">
    <property type="entry name" value="AhpC/TSA"/>
</dbReference>
<organism evidence="2 3">
    <name type="scientific">Carboxylicivirga marina</name>
    <dbReference type="NCBI Taxonomy" id="2800988"/>
    <lineage>
        <taxon>Bacteria</taxon>
        <taxon>Pseudomonadati</taxon>
        <taxon>Bacteroidota</taxon>
        <taxon>Bacteroidia</taxon>
        <taxon>Marinilabiliales</taxon>
        <taxon>Marinilabiliaceae</taxon>
        <taxon>Carboxylicivirga</taxon>
    </lineage>
</organism>
<name>A0ABS1HF50_9BACT</name>
<dbReference type="PROSITE" id="PS51257">
    <property type="entry name" value="PROKAR_LIPOPROTEIN"/>
    <property type="match status" value="1"/>
</dbReference>
<comment type="caution">
    <text evidence="2">The sequence shown here is derived from an EMBL/GenBank/DDBJ whole genome shotgun (WGS) entry which is preliminary data.</text>
</comment>
<dbReference type="RefSeq" id="WP_200463066.1">
    <property type="nucleotide sequence ID" value="NZ_JAENRR010000001.1"/>
</dbReference>
<dbReference type="Gene3D" id="3.40.30.10">
    <property type="entry name" value="Glutaredoxin"/>
    <property type="match status" value="1"/>
</dbReference>
<sequence>MKNKLILPFVSFTMVLISLVGCQKSIKVCDIQGEVFDSTCTSVVLFTLDQDYRFQGLEIPLVDGKFTHQVTYEQPEVYSILTKTGKKRNRDYFKFILEDKELPIQLYTGSDFNKSFADGGRINKEFKLYNDSVFGKYKQSLRPFGARIRELHRSKDYYTDTMNIIDQAMRSGPSKEERKRLIAAFEELKKTNAHLGPEALEIQEKQHALIKEQIRKQYEYISDNPTVISYYLLYMDVLHRQKYVDMDLVKEHYRKLVDEFPNHPYNEQLANIFGSEETVKVGAKFIDFTLPDMDGNEHKISDLVAGKIAVIDLWATWCGPCIAKSRALVPVYDEFKDSGFTIVGVAGEYKNTDGLAYMIDKHNFSWSHLVELDKKHRVWEKYGIPNVGGRKFLVDEKGIILAIDPSADDVRKVLKKKMKG</sequence>
<dbReference type="PANTHER" id="PTHR42852:SF13">
    <property type="entry name" value="PROTEIN DIPZ"/>
    <property type="match status" value="1"/>
</dbReference>
<dbReference type="InterPro" id="IPR050553">
    <property type="entry name" value="Thioredoxin_ResA/DsbE_sf"/>
</dbReference>
<dbReference type="Proteomes" id="UP000605676">
    <property type="component" value="Unassembled WGS sequence"/>
</dbReference>
<evidence type="ECO:0000313" key="2">
    <source>
        <dbReference type="EMBL" id="MBK3515839.1"/>
    </source>
</evidence>
<dbReference type="EMBL" id="JAENRR010000001">
    <property type="protein sequence ID" value="MBK3515839.1"/>
    <property type="molecule type" value="Genomic_DNA"/>
</dbReference>
<dbReference type="InterPro" id="IPR013766">
    <property type="entry name" value="Thioredoxin_domain"/>
</dbReference>
<proteinExistence type="predicted"/>
<gene>
    <name evidence="2" type="ORF">JIV24_00705</name>
</gene>
<dbReference type="Pfam" id="PF00578">
    <property type="entry name" value="AhpC-TSA"/>
    <property type="match status" value="1"/>
</dbReference>
<evidence type="ECO:0000259" key="1">
    <source>
        <dbReference type="PROSITE" id="PS51352"/>
    </source>
</evidence>
<dbReference type="SUPFAM" id="SSF52833">
    <property type="entry name" value="Thioredoxin-like"/>
    <property type="match status" value="1"/>
</dbReference>
<keyword evidence="3" id="KW-1185">Reference proteome</keyword>
<accession>A0ABS1HF50</accession>
<feature type="domain" description="Thioredoxin" evidence="1">
    <location>
        <begin position="279"/>
        <end position="420"/>
    </location>
</feature>
<dbReference type="InterPro" id="IPR036249">
    <property type="entry name" value="Thioredoxin-like_sf"/>
</dbReference>
<dbReference type="PROSITE" id="PS51352">
    <property type="entry name" value="THIOREDOXIN_2"/>
    <property type="match status" value="1"/>
</dbReference>
<protein>
    <submittedName>
        <fullName evidence="2">TlpA family protein disulfide reductase</fullName>
    </submittedName>
</protein>
<reference evidence="2 3" key="1">
    <citation type="submission" date="2021-01" db="EMBL/GenBank/DDBJ databases">
        <title>Carboxyliciviraga sp.nov., isolated from coastal sediments.</title>
        <authorList>
            <person name="Lu D."/>
            <person name="Zhang T."/>
        </authorList>
    </citation>
    <scope>NUCLEOTIDE SEQUENCE [LARGE SCALE GENOMIC DNA]</scope>
    <source>
        <strain evidence="2 3">N1Y132</strain>
    </source>
</reference>